<organism evidence="2 3">
    <name type="scientific">Paraurantiacibacter namhicola</name>
    <dbReference type="NCBI Taxonomy" id="645517"/>
    <lineage>
        <taxon>Bacteria</taxon>
        <taxon>Pseudomonadati</taxon>
        <taxon>Pseudomonadota</taxon>
        <taxon>Alphaproteobacteria</taxon>
        <taxon>Sphingomonadales</taxon>
        <taxon>Erythrobacteraceae</taxon>
        <taxon>Paraurantiacibacter</taxon>
    </lineage>
</organism>
<feature type="transmembrane region" description="Helical" evidence="1">
    <location>
        <begin position="310"/>
        <end position="328"/>
    </location>
</feature>
<name>A0A1C7DBG8_9SPHN</name>
<sequence>MSGIPDLVSRFAALERPLRLLPRWAALALLLAVAAASVWSVSAVSAYDDSWQSDVEVREERGDMKDMDLYENIAGRVAAGEGYYSAATAEQRANGFPTSPAVTVRLPTLAQGAALFGIEGWRWIAIALFFANILAWTARLSGRTLLIERVGAALMVAACGATAFMDKVGLVHEIVAGQFLALAFALYRPHRWWPALLLAACALAVRELAAPFVLLWLAFALVQCRWREAGAVAALLAIFAIGMVLHAQGVAAHRLPEDLASEGWQAMGGPVVPLYGVLGVTLLQTLPGWIGPPLVVLSLLGWAGLGGRTGGFGTLWFAGFMIAAALFARLENFYWLALLVPAFGAGIALAPRALMDLVAALFRPSSRGAAASGSR</sequence>
<evidence type="ECO:0000256" key="1">
    <source>
        <dbReference type="SAM" id="Phobius"/>
    </source>
</evidence>
<feature type="transmembrane region" description="Helical" evidence="1">
    <location>
        <begin position="333"/>
        <end position="354"/>
    </location>
</feature>
<feature type="transmembrane region" description="Helical" evidence="1">
    <location>
        <begin position="145"/>
        <end position="164"/>
    </location>
</feature>
<feature type="transmembrane region" description="Helical" evidence="1">
    <location>
        <begin position="170"/>
        <end position="188"/>
    </location>
</feature>
<reference evidence="2 3" key="1">
    <citation type="submission" date="2016-07" db="EMBL/GenBank/DDBJ databases">
        <title>Complete genome sequence of Altererythrobacter namhicola JCM 16345T, containing esterase-encoding genes.</title>
        <authorList>
            <person name="Cheng H."/>
            <person name="Wu Y.-H."/>
            <person name="Jian S.-L."/>
            <person name="Huo Y.-Y."/>
            <person name="Wang C.-S."/>
            <person name="Xu X.-W."/>
        </authorList>
    </citation>
    <scope>NUCLEOTIDE SEQUENCE [LARGE SCALE GENOMIC DNA]</scope>
    <source>
        <strain evidence="2 3">JCM 16345</strain>
    </source>
</reference>
<evidence type="ECO:0008006" key="4">
    <source>
        <dbReference type="Google" id="ProtNLM"/>
    </source>
</evidence>
<keyword evidence="1" id="KW-0472">Membrane</keyword>
<gene>
    <name evidence="2" type="ORF">A6F65_02558</name>
</gene>
<keyword evidence="1" id="KW-0812">Transmembrane</keyword>
<feature type="transmembrane region" description="Helical" evidence="1">
    <location>
        <begin position="231"/>
        <end position="251"/>
    </location>
</feature>
<dbReference type="AlphaFoldDB" id="A0A1C7DBG8"/>
<keyword evidence="1" id="KW-1133">Transmembrane helix</keyword>
<dbReference type="RefSeq" id="WP_067789557.1">
    <property type="nucleotide sequence ID" value="NZ_CP016545.1"/>
</dbReference>
<feature type="transmembrane region" description="Helical" evidence="1">
    <location>
        <begin position="120"/>
        <end position="138"/>
    </location>
</feature>
<keyword evidence="3" id="KW-1185">Reference proteome</keyword>
<dbReference type="Proteomes" id="UP000092698">
    <property type="component" value="Chromosome"/>
</dbReference>
<feature type="transmembrane region" description="Helical" evidence="1">
    <location>
        <begin position="272"/>
        <end position="290"/>
    </location>
</feature>
<dbReference type="EMBL" id="CP016545">
    <property type="protein sequence ID" value="ANU08836.1"/>
    <property type="molecule type" value="Genomic_DNA"/>
</dbReference>
<feature type="transmembrane region" description="Helical" evidence="1">
    <location>
        <begin position="195"/>
        <end position="219"/>
    </location>
</feature>
<dbReference type="OrthoDB" id="8266279at2"/>
<proteinExistence type="predicted"/>
<dbReference type="STRING" id="645517.A6F65_02558"/>
<accession>A0A1C7DBG8</accession>
<dbReference type="KEGG" id="anh:A6F65_02558"/>
<evidence type="ECO:0000313" key="3">
    <source>
        <dbReference type="Proteomes" id="UP000092698"/>
    </source>
</evidence>
<evidence type="ECO:0000313" key="2">
    <source>
        <dbReference type="EMBL" id="ANU08836.1"/>
    </source>
</evidence>
<protein>
    <recommendedName>
        <fullName evidence="4">DUF2029 domain-containing protein</fullName>
    </recommendedName>
</protein>